<dbReference type="Proteomes" id="UP001589747">
    <property type="component" value="Unassembled WGS sequence"/>
</dbReference>
<dbReference type="EMBL" id="JBHMDO010000033">
    <property type="protein sequence ID" value="MFB9328270.1"/>
    <property type="molecule type" value="Genomic_DNA"/>
</dbReference>
<evidence type="ECO:0000313" key="1">
    <source>
        <dbReference type="EMBL" id="MFB9328270.1"/>
    </source>
</evidence>
<accession>A0ABV5KSR3</accession>
<comment type="caution">
    <text evidence="1">The sequence shown here is derived from an EMBL/GenBank/DDBJ whole genome shotgun (WGS) entry which is preliminary data.</text>
</comment>
<proteinExistence type="predicted"/>
<reference evidence="1 2" key="1">
    <citation type="submission" date="2024-09" db="EMBL/GenBank/DDBJ databases">
        <authorList>
            <person name="Sun Q."/>
            <person name="Mori K."/>
        </authorList>
    </citation>
    <scope>NUCLEOTIDE SEQUENCE [LARGE SCALE GENOMIC DNA]</scope>
    <source>
        <strain evidence="1 2">TISTR 2452</strain>
    </source>
</reference>
<dbReference type="InterPro" id="IPR043519">
    <property type="entry name" value="NT_sf"/>
</dbReference>
<keyword evidence="2" id="KW-1185">Reference proteome</keyword>
<organism evidence="1 2">
    <name type="scientific">Paenibacillus aurantiacus</name>
    <dbReference type="NCBI Taxonomy" id="1936118"/>
    <lineage>
        <taxon>Bacteria</taxon>
        <taxon>Bacillati</taxon>
        <taxon>Bacillota</taxon>
        <taxon>Bacilli</taxon>
        <taxon>Bacillales</taxon>
        <taxon>Paenibacillaceae</taxon>
        <taxon>Paenibacillus</taxon>
    </lineage>
</organism>
<sequence>MVQTEKLLQRLNAIGESLSKTDGALGLLGLGSVGLETDRLDEYSDLDFFVFVRAGAKPRFLESLDWLENAHALAYSFLNTEVGYKILFEDGIYGEFAIFEEEELAVISYTGGRMVWRSPDWQTNVPATWGLPAKEPKTDLHHPLNEALTNLYVGLSRYARGERLSALRFIQSYAIDNLVSVLHLLEREESFFPDPFGSERRLERRFPAFAGQLSEMLQGCDRLPESALAILGYIERHYPVNERLSWEIRRMARECGASRII</sequence>
<dbReference type="RefSeq" id="WP_377497409.1">
    <property type="nucleotide sequence ID" value="NZ_JBHMDO010000033.1"/>
</dbReference>
<gene>
    <name evidence="1" type="ORF">ACFFSY_20260</name>
</gene>
<evidence type="ECO:0008006" key="3">
    <source>
        <dbReference type="Google" id="ProtNLM"/>
    </source>
</evidence>
<protein>
    <recommendedName>
        <fullName evidence="3">DUF4037 domain-containing protein</fullName>
    </recommendedName>
</protein>
<dbReference type="Gene3D" id="3.30.460.10">
    <property type="entry name" value="Beta Polymerase, domain 2"/>
    <property type="match status" value="1"/>
</dbReference>
<name>A0ABV5KSR3_9BACL</name>
<evidence type="ECO:0000313" key="2">
    <source>
        <dbReference type="Proteomes" id="UP001589747"/>
    </source>
</evidence>